<dbReference type="GO" id="GO:0016020">
    <property type="term" value="C:membrane"/>
    <property type="evidence" value="ECO:0007669"/>
    <property type="project" value="UniProtKB-SubCell"/>
</dbReference>
<keyword evidence="4 6" id="KW-1133">Transmembrane helix</keyword>
<evidence type="ECO:0000256" key="6">
    <source>
        <dbReference type="SAM" id="Phobius"/>
    </source>
</evidence>
<dbReference type="InParanoid" id="A0A251SUC4"/>
<feature type="domain" description="Cytochrome c assembly protein" evidence="7">
    <location>
        <begin position="68"/>
        <end position="268"/>
    </location>
</feature>
<dbReference type="InterPro" id="IPR002541">
    <property type="entry name" value="Cyt_c_assembly"/>
</dbReference>
<feature type="transmembrane region" description="Helical" evidence="6">
    <location>
        <begin position="74"/>
        <end position="91"/>
    </location>
</feature>
<name>A0A251SUC4_HELAN</name>
<organism evidence="8 9">
    <name type="scientific">Helianthus annuus</name>
    <name type="common">Common sunflower</name>
    <dbReference type="NCBI Taxonomy" id="4232"/>
    <lineage>
        <taxon>Eukaryota</taxon>
        <taxon>Viridiplantae</taxon>
        <taxon>Streptophyta</taxon>
        <taxon>Embryophyta</taxon>
        <taxon>Tracheophyta</taxon>
        <taxon>Spermatophyta</taxon>
        <taxon>Magnoliopsida</taxon>
        <taxon>eudicotyledons</taxon>
        <taxon>Gunneridae</taxon>
        <taxon>Pentapetalae</taxon>
        <taxon>asterids</taxon>
        <taxon>campanulids</taxon>
        <taxon>Asterales</taxon>
        <taxon>Asteraceae</taxon>
        <taxon>Asteroideae</taxon>
        <taxon>Heliantheae alliance</taxon>
        <taxon>Heliantheae</taxon>
        <taxon>Helianthus</taxon>
    </lineage>
</organism>
<evidence type="ECO:0000256" key="1">
    <source>
        <dbReference type="ARBA" id="ARBA00004141"/>
    </source>
</evidence>
<evidence type="ECO:0000256" key="3">
    <source>
        <dbReference type="ARBA" id="ARBA00022748"/>
    </source>
</evidence>
<keyword evidence="2 6" id="KW-0812">Transmembrane</keyword>
<dbReference type="GO" id="GO:0017004">
    <property type="term" value="P:cytochrome complex assembly"/>
    <property type="evidence" value="ECO:0007669"/>
    <property type="project" value="UniProtKB-KW"/>
</dbReference>
<dbReference type="InterPro" id="IPR045062">
    <property type="entry name" value="Cyt_c_biogenesis_CcsA/CcmC"/>
</dbReference>
<feature type="transmembrane region" description="Helical" evidence="6">
    <location>
        <begin position="12"/>
        <end position="32"/>
    </location>
</feature>
<dbReference type="FunCoup" id="A0A251SUC4">
    <property type="interactions" value="27"/>
</dbReference>
<dbReference type="NCBIfam" id="TIGR03144">
    <property type="entry name" value="cytochr_II_ccsB"/>
    <property type="match status" value="1"/>
</dbReference>
<proteinExistence type="predicted"/>
<evidence type="ECO:0000256" key="2">
    <source>
        <dbReference type="ARBA" id="ARBA00022692"/>
    </source>
</evidence>
<sequence>MIFSTLEHILTHISFSIVSIVITLHLITLLGNEIIKPYDSSEKGMIATFLCLTGLLTTRWIYSGHFPLSDLYESLIFLSWSFSLIHIVPYFKIRKNDLTTITASITIFTQGFATSGLLNEIHKPTILVPALQSEWLIMHVSMMILSYAALLCGSLLSVALLVITFRNIFYSSKSNNLLKLNESFSFGEIQYKNERNNIFQKTSFFSDKNYYKAQFIQQLDYWSYRVISLGFIFLTIGILSGAVWANEAWGSYWSWDPKETWAFITWILPSQRLDPALTKFFWFTPTFPTCPTVAEQFLDIKRTSPEGNFNVADFPSFATQRKIVNEFLTIPIIVNSIVQVTKGGTESFPPFSADSLALRTLVLRMIESFSGMFRSSSPLLRKSEPPVQVQDTIITAWTIRHPTRNHNDPIARAELYQLSYIPPSQVEHA</sequence>
<protein>
    <submittedName>
        <fullName evidence="8">Putative cytochrome c assembly protein, Cytochrome c-type biogenesis protein CcsA</fullName>
    </submittedName>
</protein>
<dbReference type="PANTHER" id="PTHR30071">
    <property type="entry name" value="HEME EXPORTER PROTEIN C"/>
    <property type="match status" value="1"/>
</dbReference>
<evidence type="ECO:0000313" key="9">
    <source>
        <dbReference type="Proteomes" id="UP000215914"/>
    </source>
</evidence>
<gene>
    <name evidence="8" type="ORF">HannXRQ_Chr13g0413491</name>
</gene>
<accession>A0A251SUC4</accession>
<feature type="transmembrane region" description="Helical" evidence="6">
    <location>
        <begin position="222"/>
        <end position="244"/>
    </location>
</feature>
<dbReference type="InterPro" id="IPR017562">
    <property type="entry name" value="Cyt_c_biogenesis_CcsA"/>
</dbReference>
<dbReference type="OMA" id="TESFPPF"/>
<dbReference type="STRING" id="4232.A0A251SUC4"/>
<reference evidence="9" key="1">
    <citation type="journal article" date="2017" name="Nature">
        <title>The sunflower genome provides insights into oil metabolism, flowering and Asterid evolution.</title>
        <authorList>
            <person name="Badouin H."/>
            <person name="Gouzy J."/>
            <person name="Grassa C.J."/>
            <person name="Murat F."/>
            <person name="Staton S.E."/>
            <person name="Cottret L."/>
            <person name="Lelandais-Briere C."/>
            <person name="Owens G.L."/>
            <person name="Carrere S."/>
            <person name="Mayjonade B."/>
            <person name="Legrand L."/>
            <person name="Gill N."/>
            <person name="Kane N.C."/>
            <person name="Bowers J.E."/>
            <person name="Hubner S."/>
            <person name="Bellec A."/>
            <person name="Berard A."/>
            <person name="Berges H."/>
            <person name="Blanchet N."/>
            <person name="Boniface M.C."/>
            <person name="Brunel D."/>
            <person name="Catrice O."/>
            <person name="Chaidir N."/>
            <person name="Claudel C."/>
            <person name="Donnadieu C."/>
            <person name="Faraut T."/>
            <person name="Fievet G."/>
            <person name="Helmstetter N."/>
            <person name="King M."/>
            <person name="Knapp S.J."/>
            <person name="Lai Z."/>
            <person name="Le Paslier M.C."/>
            <person name="Lippi Y."/>
            <person name="Lorenzon L."/>
            <person name="Mandel J.R."/>
            <person name="Marage G."/>
            <person name="Marchand G."/>
            <person name="Marquand E."/>
            <person name="Bret-Mestries E."/>
            <person name="Morien E."/>
            <person name="Nambeesan S."/>
            <person name="Nguyen T."/>
            <person name="Pegot-Espagnet P."/>
            <person name="Pouilly N."/>
            <person name="Raftis F."/>
            <person name="Sallet E."/>
            <person name="Schiex T."/>
            <person name="Thomas J."/>
            <person name="Vandecasteele C."/>
            <person name="Vares D."/>
            <person name="Vear F."/>
            <person name="Vautrin S."/>
            <person name="Crespi M."/>
            <person name="Mangin B."/>
            <person name="Burke J.M."/>
            <person name="Salse J."/>
            <person name="Munos S."/>
            <person name="Vincourt P."/>
            <person name="Rieseberg L.H."/>
            <person name="Langlade N.B."/>
        </authorList>
    </citation>
    <scope>NUCLEOTIDE SEQUENCE [LARGE SCALE GENOMIC DNA]</scope>
    <source>
        <strain evidence="9">cv. SF193</strain>
    </source>
</reference>
<dbReference type="AlphaFoldDB" id="A0A251SUC4"/>
<feature type="transmembrane region" description="Helical" evidence="6">
    <location>
        <begin position="44"/>
        <end position="62"/>
    </location>
</feature>
<evidence type="ECO:0000313" key="8">
    <source>
        <dbReference type="EMBL" id="OTG02477.1"/>
    </source>
</evidence>
<dbReference type="PANTHER" id="PTHR30071:SF1">
    <property type="entry name" value="CYTOCHROME B_B6 PROTEIN-RELATED"/>
    <property type="match status" value="1"/>
</dbReference>
<evidence type="ECO:0000259" key="7">
    <source>
        <dbReference type="Pfam" id="PF01578"/>
    </source>
</evidence>
<feature type="transmembrane region" description="Helical" evidence="6">
    <location>
        <begin position="138"/>
        <end position="163"/>
    </location>
</feature>
<evidence type="ECO:0000256" key="4">
    <source>
        <dbReference type="ARBA" id="ARBA00022989"/>
    </source>
</evidence>
<dbReference type="GO" id="GO:0020037">
    <property type="term" value="F:heme binding"/>
    <property type="evidence" value="ECO:0007669"/>
    <property type="project" value="InterPro"/>
</dbReference>
<keyword evidence="5 6" id="KW-0472">Membrane</keyword>
<comment type="subcellular location">
    <subcellularLocation>
        <location evidence="1">Membrane</location>
        <topology evidence="1">Multi-pass membrane protein</topology>
    </subcellularLocation>
</comment>
<dbReference type="Proteomes" id="UP000215914">
    <property type="component" value="Chromosome 13"/>
</dbReference>
<keyword evidence="3" id="KW-0201">Cytochrome c-type biogenesis</keyword>
<dbReference type="EMBL" id="CM007902">
    <property type="protein sequence ID" value="OTG02477.1"/>
    <property type="molecule type" value="Genomic_DNA"/>
</dbReference>
<keyword evidence="9" id="KW-1185">Reference proteome</keyword>
<evidence type="ECO:0000256" key="5">
    <source>
        <dbReference type="ARBA" id="ARBA00023136"/>
    </source>
</evidence>
<dbReference type="Pfam" id="PF01578">
    <property type="entry name" value="Cytochrom_C_asm"/>
    <property type="match status" value="1"/>
</dbReference>